<keyword evidence="2" id="KW-1133">Transmembrane helix</keyword>
<keyword evidence="4" id="KW-1185">Reference proteome</keyword>
<evidence type="ECO:0000313" key="4">
    <source>
        <dbReference type="Proteomes" id="UP000002112"/>
    </source>
</evidence>
<dbReference type="EMBL" id="AB063393">
    <property type="protein sequence ID" value="BAC55295.1"/>
    <property type="molecule type" value="Genomic_DNA"/>
</dbReference>
<keyword evidence="2" id="KW-0812">Transmembrane</keyword>
<keyword evidence="2" id="KW-0472">Membrane</keyword>
<evidence type="ECO:0000256" key="1">
    <source>
        <dbReference type="SAM" id="Coils"/>
    </source>
</evidence>
<dbReference type="Proteomes" id="UP000002112">
    <property type="component" value="Segment"/>
</dbReference>
<name>Q859S6_9VIRU</name>
<evidence type="ECO:0000313" key="3">
    <source>
        <dbReference type="EMBL" id="BAC55295.1"/>
    </source>
</evidence>
<dbReference type="GeneID" id="956188"/>
<protein>
    <submittedName>
        <fullName evidence="3">Uncharacterized protein</fullName>
    </submittedName>
</protein>
<feature type="coiled-coil region" evidence="1">
    <location>
        <begin position="80"/>
        <end position="112"/>
    </location>
</feature>
<proteinExistence type="predicted"/>
<keyword evidence="1" id="KW-0175">Coiled coil</keyword>
<dbReference type="RefSeq" id="NP_777333.1">
    <property type="nucleotide sequence ID" value="NC_004462.2"/>
</dbReference>
<organism evidence="3 4">
    <name type="scientific">Thermus virus IN93</name>
    <dbReference type="NCBI Taxonomy" id="1714273"/>
    <lineage>
        <taxon>Viruses</taxon>
        <taxon>Singelaviria</taxon>
        <taxon>Helvetiavirae</taxon>
        <taxon>Dividoviricota</taxon>
        <taxon>Laserviricetes</taxon>
        <taxon>Halopanivirales</taxon>
        <taxon>Matsushitaviridae</taxon>
        <taxon>Hukuchivirus</taxon>
        <taxon>Hukuchivirus IN93</taxon>
    </lineage>
</organism>
<evidence type="ECO:0000256" key="2">
    <source>
        <dbReference type="SAM" id="Phobius"/>
    </source>
</evidence>
<reference evidence="3 4" key="1">
    <citation type="journal article" date="2008" name="Biochem. Biophys. Res. Commun.">
        <title>A novel thermophilic lysozyme from bacteriophage phiIN93.</title>
        <authorList>
            <person name="Matsushita I."/>
            <person name="Yanase H."/>
        </authorList>
    </citation>
    <scope>NUCLEOTIDE SEQUENCE [LARGE SCALE GENOMIC DNA]</scope>
</reference>
<feature type="transmembrane region" description="Helical" evidence="2">
    <location>
        <begin position="117"/>
        <end position="135"/>
    </location>
</feature>
<sequence length="137" mass="14466">MSFSTSQYLDDGLYSGSSGSSDFGLSNSYTLPLTGSSSSGSSDFGLSNSYPFLWAPTGDTPLWAQILGGLGQIGSLIDPYILTEQERLQYQLQLAQAQAEAAKAQAASVQAQPAVPVWVWVLVGLGVVLLLVFALKE</sequence>
<dbReference type="KEGG" id="vg:956188"/>
<accession>Q859S6</accession>